<evidence type="ECO:0000256" key="4">
    <source>
        <dbReference type="ARBA" id="ARBA00022692"/>
    </source>
</evidence>
<keyword evidence="3" id="KW-1003">Cell membrane</keyword>
<evidence type="ECO:0000313" key="8">
    <source>
        <dbReference type="EMBL" id="MPN58659.1"/>
    </source>
</evidence>
<name>A0A645J7I8_9ZZZZ</name>
<keyword evidence="5" id="KW-1133">Transmembrane helix</keyword>
<keyword evidence="6" id="KW-0472">Membrane</keyword>
<reference evidence="8" key="1">
    <citation type="submission" date="2019-08" db="EMBL/GenBank/DDBJ databases">
        <authorList>
            <person name="Kucharzyk K."/>
            <person name="Murdoch R.W."/>
            <person name="Higgins S."/>
            <person name="Loffler F."/>
        </authorList>
    </citation>
    <scope>NUCLEOTIDE SEQUENCE</scope>
</reference>
<dbReference type="PANTHER" id="PTHR34582">
    <property type="entry name" value="UPF0702 TRANSMEMBRANE PROTEIN YCAP"/>
    <property type="match status" value="1"/>
</dbReference>
<evidence type="ECO:0000259" key="7">
    <source>
        <dbReference type="Pfam" id="PF04239"/>
    </source>
</evidence>
<evidence type="ECO:0000256" key="1">
    <source>
        <dbReference type="ARBA" id="ARBA00004651"/>
    </source>
</evidence>
<dbReference type="AlphaFoldDB" id="A0A645J7I8"/>
<dbReference type="PANTHER" id="PTHR34582:SF6">
    <property type="entry name" value="UPF0702 TRANSMEMBRANE PROTEIN YCAP"/>
    <property type="match status" value="1"/>
</dbReference>
<keyword evidence="4" id="KW-0812">Transmembrane</keyword>
<evidence type="ECO:0000256" key="3">
    <source>
        <dbReference type="ARBA" id="ARBA00022475"/>
    </source>
</evidence>
<dbReference type="EMBL" id="VSSQ01131647">
    <property type="protein sequence ID" value="MPN58659.1"/>
    <property type="molecule type" value="Genomic_DNA"/>
</dbReference>
<comment type="similarity">
    <text evidence="2">Belongs to the UPF0702 family.</text>
</comment>
<gene>
    <name evidence="8" type="ORF">SDC9_206370</name>
</gene>
<comment type="caution">
    <text evidence="8">The sequence shown here is derived from an EMBL/GenBank/DDBJ whole genome shotgun (WGS) entry which is preliminary data.</text>
</comment>
<dbReference type="InterPro" id="IPR023090">
    <property type="entry name" value="UPF0702_alpha/beta_dom_sf"/>
</dbReference>
<sequence>MEQLRSKDVSNIAEVEYAILETNGELSILKKELKKDVINEDMQIYRPYEGLPLALILDGRINESNVKAFGFDLLWLQDQLRSYNIDSAKDVLLFNVDMQGNAFIQQQSKDARPIYTTVSRPTQEDIV</sequence>
<dbReference type="InterPro" id="IPR007353">
    <property type="entry name" value="DUF421"/>
</dbReference>
<proteinExistence type="inferred from homology"/>
<dbReference type="Gene3D" id="3.30.240.20">
    <property type="entry name" value="bsu07140 like domains"/>
    <property type="match status" value="2"/>
</dbReference>
<dbReference type="Pfam" id="PF04239">
    <property type="entry name" value="DUF421"/>
    <property type="match status" value="1"/>
</dbReference>
<evidence type="ECO:0000256" key="6">
    <source>
        <dbReference type="ARBA" id="ARBA00023136"/>
    </source>
</evidence>
<evidence type="ECO:0000256" key="5">
    <source>
        <dbReference type="ARBA" id="ARBA00022989"/>
    </source>
</evidence>
<organism evidence="8">
    <name type="scientific">bioreactor metagenome</name>
    <dbReference type="NCBI Taxonomy" id="1076179"/>
    <lineage>
        <taxon>unclassified sequences</taxon>
        <taxon>metagenomes</taxon>
        <taxon>ecological metagenomes</taxon>
    </lineage>
</organism>
<feature type="domain" description="YetF C-terminal" evidence="7">
    <location>
        <begin position="1"/>
        <end position="96"/>
    </location>
</feature>
<accession>A0A645J7I8</accession>
<protein>
    <recommendedName>
        <fullName evidence="7">YetF C-terminal domain-containing protein</fullName>
    </recommendedName>
</protein>
<evidence type="ECO:0000256" key="2">
    <source>
        <dbReference type="ARBA" id="ARBA00006448"/>
    </source>
</evidence>
<comment type="subcellular location">
    <subcellularLocation>
        <location evidence="1">Cell membrane</location>
        <topology evidence="1">Multi-pass membrane protein</topology>
    </subcellularLocation>
</comment>
<dbReference type="GO" id="GO:0005886">
    <property type="term" value="C:plasma membrane"/>
    <property type="evidence" value="ECO:0007669"/>
    <property type="project" value="UniProtKB-SubCell"/>
</dbReference>